<dbReference type="AlphaFoldDB" id="R2NKL3"/>
<name>R2NKL3_9ENTE</name>
<feature type="compositionally biased region" description="Low complexity" evidence="1">
    <location>
        <begin position="63"/>
        <end position="76"/>
    </location>
</feature>
<feature type="domain" description="WxL" evidence="3">
    <location>
        <begin position="24"/>
        <end position="254"/>
    </location>
</feature>
<keyword evidence="2" id="KW-0732">Signal</keyword>
<comment type="caution">
    <text evidence="4">The sequence shown here is derived from an EMBL/GenBank/DDBJ whole genome shotgun (WGS) entry which is preliminary data.</text>
</comment>
<dbReference type="RefSeq" id="WP_010743238.1">
    <property type="nucleotide sequence ID" value="NZ_KB946253.1"/>
</dbReference>
<reference evidence="4 6" key="1">
    <citation type="submission" date="2013-02" db="EMBL/GenBank/DDBJ databases">
        <title>The Genome Sequence of Enterococcus malodoratus ATCC_43197.</title>
        <authorList>
            <consortium name="The Broad Institute Genome Sequencing Platform"/>
            <consortium name="The Broad Institute Genome Sequencing Center for Infectious Disease"/>
            <person name="Earl A.M."/>
            <person name="Gilmore M.S."/>
            <person name="Lebreton F."/>
            <person name="Walker B."/>
            <person name="Young S.K."/>
            <person name="Zeng Q."/>
            <person name="Gargeya S."/>
            <person name="Fitzgerald M."/>
            <person name="Haas B."/>
            <person name="Abouelleil A."/>
            <person name="Alvarado L."/>
            <person name="Arachchi H.M."/>
            <person name="Berlin A.M."/>
            <person name="Chapman S.B."/>
            <person name="Dewar J."/>
            <person name="Goldberg J."/>
            <person name="Griggs A."/>
            <person name="Gujja S."/>
            <person name="Hansen M."/>
            <person name="Howarth C."/>
            <person name="Imamovic A."/>
            <person name="Larimer J."/>
            <person name="McCowan C."/>
            <person name="Murphy C."/>
            <person name="Neiman D."/>
            <person name="Pearson M."/>
            <person name="Priest M."/>
            <person name="Roberts A."/>
            <person name="Saif S."/>
            <person name="Shea T."/>
            <person name="Sisk P."/>
            <person name="Sykes S."/>
            <person name="Wortman J."/>
            <person name="Nusbaum C."/>
            <person name="Birren B."/>
        </authorList>
    </citation>
    <scope>NUCLEOTIDE SEQUENCE [LARGE SCALE GENOMIC DNA]</scope>
    <source>
        <strain evidence="4 6">ATCC 43197</strain>
    </source>
</reference>
<dbReference type="Proteomes" id="UP000014148">
    <property type="component" value="Unassembled WGS sequence"/>
</dbReference>
<dbReference type="eggNOG" id="ENOG50318NI">
    <property type="taxonomic scope" value="Bacteria"/>
</dbReference>
<evidence type="ECO:0000259" key="3">
    <source>
        <dbReference type="Pfam" id="PF13731"/>
    </source>
</evidence>
<dbReference type="EMBL" id="AJAK01000032">
    <property type="protein sequence ID" value="EOH71518.1"/>
    <property type="molecule type" value="Genomic_DNA"/>
</dbReference>
<dbReference type="EMBL" id="ASWA01000002">
    <property type="protein sequence ID" value="EOT69792.1"/>
    <property type="molecule type" value="Genomic_DNA"/>
</dbReference>
<evidence type="ECO:0000313" key="7">
    <source>
        <dbReference type="Proteomes" id="UP000014148"/>
    </source>
</evidence>
<evidence type="ECO:0000256" key="1">
    <source>
        <dbReference type="SAM" id="MobiDB-lite"/>
    </source>
</evidence>
<dbReference type="Proteomes" id="UP000013783">
    <property type="component" value="Unassembled WGS sequence"/>
</dbReference>
<protein>
    <recommendedName>
        <fullName evidence="3">WxL domain-containing protein</fullName>
    </recommendedName>
</protein>
<evidence type="ECO:0000313" key="5">
    <source>
        <dbReference type="EMBL" id="EOT69792.1"/>
    </source>
</evidence>
<evidence type="ECO:0000256" key="2">
    <source>
        <dbReference type="SAM" id="SignalP"/>
    </source>
</evidence>
<reference evidence="5 7" key="2">
    <citation type="submission" date="2013-03" db="EMBL/GenBank/DDBJ databases">
        <title>The Genome Sequence of Enterococcus malodoratus ATCC_43197 (PacBio/Illumina hybrid assembly).</title>
        <authorList>
            <consortium name="The Broad Institute Genomics Platform"/>
            <consortium name="The Broad Institute Genome Sequencing Center for Infectious Disease"/>
            <person name="Earl A."/>
            <person name="Russ C."/>
            <person name="Gilmore M."/>
            <person name="Surin D."/>
            <person name="Walker B."/>
            <person name="Young S."/>
            <person name="Zeng Q."/>
            <person name="Gargeya S."/>
            <person name="Fitzgerald M."/>
            <person name="Haas B."/>
            <person name="Abouelleil A."/>
            <person name="Allen A.W."/>
            <person name="Alvarado L."/>
            <person name="Arachchi H.M."/>
            <person name="Berlin A.M."/>
            <person name="Chapman S.B."/>
            <person name="Gainer-Dewar J."/>
            <person name="Goldberg J."/>
            <person name="Griggs A."/>
            <person name="Gujja S."/>
            <person name="Hansen M."/>
            <person name="Howarth C."/>
            <person name="Imamovic A."/>
            <person name="Ireland A."/>
            <person name="Larimer J."/>
            <person name="McCowan C."/>
            <person name="Murphy C."/>
            <person name="Pearson M."/>
            <person name="Poon T.W."/>
            <person name="Priest M."/>
            <person name="Roberts A."/>
            <person name="Saif S."/>
            <person name="Shea T."/>
            <person name="Sisk P."/>
            <person name="Sykes S."/>
            <person name="Wortman J."/>
            <person name="Nusbaum C."/>
            <person name="Birren B."/>
        </authorList>
    </citation>
    <scope>NUCLEOTIDE SEQUENCE [LARGE SCALE GENOMIC DNA]</scope>
    <source>
        <strain evidence="5 7">ATCC 43197</strain>
    </source>
</reference>
<organism evidence="4 6">
    <name type="scientific">Enterococcus malodoratus ATCC 43197</name>
    <dbReference type="NCBI Taxonomy" id="1158601"/>
    <lineage>
        <taxon>Bacteria</taxon>
        <taxon>Bacillati</taxon>
        <taxon>Bacillota</taxon>
        <taxon>Bacilli</taxon>
        <taxon>Lactobacillales</taxon>
        <taxon>Enterococcaceae</taxon>
        <taxon>Enterococcus</taxon>
    </lineage>
</organism>
<evidence type="ECO:0000313" key="4">
    <source>
        <dbReference type="EMBL" id="EOH71518.1"/>
    </source>
</evidence>
<gene>
    <name evidence="5" type="ORF">I585_01261</name>
    <name evidence="4" type="ORF">UAI_04472</name>
</gene>
<feature type="chain" id="PRO_5004353694" description="WxL domain-containing protein" evidence="2">
    <location>
        <begin position="26"/>
        <end position="256"/>
    </location>
</feature>
<proteinExistence type="predicted"/>
<dbReference type="PATRIC" id="fig|1158601.3.peg.4435"/>
<feature type="signal peptide" evidence="2">
    <location>
        <begin position="1"/>
        <end position="25"/>
    </location>
</feature>
<dbReference type="GeneID" id="79788592"/>
<sequence>MKYLALFSFAMLSISAAAIAPTAEAKEYHSNGIVEFVPNDEITPPVDPENPDPEKPVDPVDPTEPGGEPEPGTAGPLSIDYVSSFDFGKNKISNKDETYYAMAQHYNGHSDSPNYLQVTDNRGTNGGWTLTVAQNGQFMAEKKVQHNNLLGAQITLADPELKSNARSVLKPDAASTIHVDPAGAVSLVLTAKSGIGSGTWDEYWGKVEPFVSKSVLPKQSYNITKAVSLSVPGSTPKDAVTYKTSLTWTLNDIPEN</sequence>
<dbReference type="OrthoDB" id="2339326at2"/>
<keyword evidence="7" id="KW-1185">Reference proteome</keyword>
<accession>R2NKL3</accession>
<dbReference type="InterPro" id="IPR027994">
    <property type="entry name" value="WxL_dom"/>
</dbReference>
<feature type="region of interest" description="Disordered" evidence="1">
    <location>
        <begin position="38"/>
        <end position="78"/>
    </location>
</feature>
<dbReference type="STRING" id="71451.RV07_GL000719"/>
<dbReference type="Pfam" id="PF13731">
    <property type="entry name" value="WxL"/>
    <property type="match status" value="1"/>
</dbReference>
<evidence type="ECO:0000313" key="6">
    <source>
        <dbReference type="Proteomes" id="UP000013783"/>
    </source>
</evidence>